<dbReference type="Pfam" id="PF00890">
    <property type="entry name" value="FAD_binding_2"/>
    <property type="match status" value="1"/>
</dbReference>
<evidence type="ECO:0000256" key="1">
    <source>
        <dbReference type="ARBA" id="ARBA00001974"/>
    </source>
</evidence>
<dbReference type="RefSeq" id="WP_160941801.1">
    <property type="nucleotide sequence ID" value="NZ_CP063310.1"/>
</dbReference>
<evidence type="ECO:0000256" key="4">
    <source>
        <dbReference type="ARBA" id="ARBA00023002"/>
    </source>
</evidence>
<evidence type="ECO:0000256" key="2">
    <source>
        <dbReference type="ARBA" id="ARBA00022630"/>
    </source>
</evidence>
<reference evidence="6 7" key="1">
    <citation type="submission" date="2020-10" db="EMBL/GenBank/DDBJ databases">
        <title>Eggerthella sp. nov., isolated from human feces.</title>
        <authorList>
            <person name="Yajun G."/>
        </authorList>
    </citation>
    <scope>NUCLEOTIDE SEQUENCE [LARGE SCALE GENOMIC DNA]</scope>
    <source>
        <strain evidence="6 7">HF-1101</strain>
    </source>
</reference>
<organism evidence="6 7">
    <name type="scientific">Eggerthella guodeyinii</name>
    <dbReference type="NCBI Taxonomy" id="2690837"/>
    <lineage>
        <taxon>Bacteria</taxon>
        <taxon>Bacillati</taxon>
        <taxon>Actinomycetota</taxon>
        <taxon>Coriobacteriia</taxon>
        <taxon>Eggerthellales</taxon>
        <taxon>Eggerthellaceae</taxon>
        <taxon>Eggerthella</taxon>
    </lineage>
</organism>
<dbReference type="EMBL" id="CP063310">
    <property type="protein sequence ID" value="QOS69588.1"/>
    <property type="molecule type" value="Genomic_DNA"/>
</dbReference>
<keyword evidence="2" id="KW-0285">Flavoprotein</keyword>
<dbReference type="PRINTS" id="PR00368">
    <property type="entry name" value="FADPNR"/>
</dbReference>
<feature type="domain" description="FAD-dependent oxidoreductase 2 FAD-binding" evidence="5">
    <location>
        <begin position="53"/>
        <end position="478"/>
    </location>
</feature>
<dbReference type="Proteomes" id="UP000478463">
    <property type="component" value="Chromosome"/>
</dbReference>
<keyword evidence="3" id="KW-0274">FAD</keyword>
<evidence type="ECO:0000259" key="5">
    <source>
        <dbReference type="Pfam" id="PF00890"/>
    </source>
</evidence>
<dbReference type="KEGG" id="egd:GS424_007055"/>
<dbReference type="GO" id="GO:0033765">
    <property type="term" value="F:steroid dehydrogenase activity, acting on the CH-CH group of donors"/>
    <property type="evidence" value="ECO:0007669"/>
    <property type="project" value="UniProtKB-ARBA"/>
</dbReference>
<dbReference type="InterPro" id="IPR027477">
    <property type="entry name" value="Succ_DH/fumarate_Rdtase_cat_sf"/>
</dbReference>
<dbReference type="InterPro" id="IPR036188">
    <property type="entry name" value="FAD/NAD-bd_sf"/>
</dbReference>
<dbReference type="PANTHER" id="PTHR43400:SF10">
    <property type="entry name" value="3-OXOSTEROID 1-DEHYDROGENASE"/>
    <property type="match status" value="1"/>
</dbReference>
<dbReference type="InterPro" id="IPR050315">
    <property type="entry name" value="FAD-oxidoreductase_2"/>
</dbReference>
<dbReference type="InterPro" id="IPR003953">
    <property type="entry name" value="FAD-dep_OxRdtase_2_FAD-bd"/>
</dbReference>
<evidence type="ECO:0000313" key="7">
    <source>
        <dbReference type="Proteomes" id="UP000478463"/>
    </source>
</evidence>
<dbReference type="Gene3D" id="3.90.700.10">
    <property type="entry name" value="Succinate dehydrogenase/fumarate reductase flavoprotein, catalytic domain"/>
    <property type="match status" value="1"/>
</dbReference>
<dbReference type="SUPFAM" id="SSF56425">
    <property type="entry name" value="Succinate dehydrogenase/fumarate reductase flavoprotein, catalytic domain"/>
    <property type="match status" value="1"/>
</dbReference>
<evidence type="ECO:0000313" key="6">
    <source>
        <dbReference type="EMBL" id="QOS69588.1"/>
    </source>
</evidence>
<dbReference type="PANTHER" id="PTHR43400">
    <property type="entry name" value="FUMARATE REDUCTASE"/>
    <property type="match status" value="1"/>
</dbReference>
<accession>A0A6L7IR42</accession>
<dbReference type="Gene3D" id="3.50.50.60">
    <property type="entry name" value="FAD/NAD(P)-binding domain"/>
    <property type="match status" value="1"/>
</dbReference>
<proteinExistence type="predicted"/>
<dbReference type="InterPro" id="IPR006311">
    <property type="entry name" value="TAT_signal"/>
</dbReference>
<dbReference type="GO" id="GO:0008202">
    <property type="term" value="P:steroid metabolic process"/>
    <property type="evidence" value="ECO:0007669"/>
    <property type="project" value="UniProtKB-ARBA"/>
</dbReference>
<gene>
    <name evidence="6" type="ORF">GS424_007055</name>
</gene>
<dbReference type="PROSITE" id="PS51318">
    <property type="entry name" value="TAT"/>
    <property type="match status" value="1"/>
</dbReference>
<dbReference type="AlphaFoldDB" id="A0A6L7IR42"/>
<name>A0A6L7IR42_9ACTN</name>
<protein>
    <submittedName>
        <fullName evidence="6">FAD-binding protein</fullName>
    </submittedName>
</protein>
<keyword evidence="4" id="KW-0560">Oxidoreductase</keyword>
<evidence type="ECO:0000256" key="3">
    <source>
        <dbReference type="ARBA" id="ARBA00022827"/>
    </source>
</evidence>
<dbReference type="SUPFAM" id="SSF51905">
    <property type="entry name" value="FAD/NAD(P)-binding domain"/>
    <property type="match status" value="1"/>
</dbReference>
<comment type="cofactor">
    <cofactor evidence="1">
        <name>FAD</name>
        <dbReference type="ChEBI" id="CHEBI:57692"/>
    </cofactor>
</comment>
<sequence length="499" mass="51800">MQDNANARALTRRGFVQVMGVTCLGAAIGQMGGCAPASESKGGGAEKDDVSVDVLVVGGGGSGLAAATTAAEAGKTVAVIEQLNSTGGTFALSGCETVSLDDGTGEYMDARALFDYWMEETKNNADEELMANVTGSINDTLAWVEGLGVKMHTLTNYSRPDASAPILFKSPSETAELASGGVVTNALAEKFEQLGGTIYLKTAAKSLIVDDGGAVAGVVAESNGKARRFMAKKTILAAGSFESGIGGEGNPVINGHFPNLLGQNIVYSAQGYTGATGHAITMGKDIGAEIHFEIPYVRGRFVYQASGGTLREDGVLVNGDGRRFGNEAGLYRGMYETAVEKGGAEKMFSIMGQQNCLDDMEQYAGNENMLQAETTTELAALMGADTATFVDTIEKYNAYSATGIDEDYQKPAEHLVSIDGDPLYAEKVSLLVGGCIGGLVVDGCARVISEEGQPIPNLYAAGDTANSSFHRGTYLGSGSNTCFALNSGRLAAREAVSDL</sequence>